<comment type="caution">
    <text evidence="4">The sequence shown here is derived from an EMBL/GenBank/DDBJ whole genome shotgun (WGS) entry which is preliminary data.</text>
</comment>
<dbReference type="CDD" id="cd00112">
    <property type="entry name" value="LDLa"/>
    <property type="match status" value="1"/>
</dbReference>
<proteinExistence type="predicted"/>
<feature type="disulfide bond" evidence="2">
    <location>
        <begin position="34"/>
        <end position="52"/>
    </location>
</feature>
<dbReference type="Gene3D" id="4.10.400.10">
    <property type="entry name" value="Low-density Lipoprotein Receptor"/>
    <property type="match status" value="1"/>
</dbReference>
<protein>
    <recommendedName>
        <fullName evidence="6">Low-density lipoprotein receptor domain class A</fullName>
    </recommendedName>
</protein>
<evidence type="ECO:0000256" key="3">
    <source>
        <dbReference type="SAM" id="Phobius"/>
    </source>
</evidence>
<evidence type="ECO:0000256" key="1">
    <source>
        <dbReference type="ARBA" id="ARBA00023157"/>
    </source>
</evidence>
<accession>A0A2A2LH47</accession>
<keyword evidence="3" id="KW-0812">Transmembrane</keyword>
<reference evidence="4 5" key="1">
    <citation type="journal article" date="2017" name="Curr. Biol.">
        <title>Genome architecture and evolution of a unichromosomal asexual nematode.</title>
        <authorList>
            <person name="Fradin H."/>
            <person name="Zegar C."/>
            <person name="Gutwein M."/>
            <person name="Lucas J."/>
            <person name="Kovtun M."/>
            <person name="Corcoran D."/>
            <person name="Baugh L.R."/>
            <person name="Kiontke K."/>
            <person name="Gunsalus K."/>
            <person name="Fitch D.H."/>
            <person name="Piano F."/>
        </authorList>
    </citation>
    <scope>NUCLEOTIDE SEQUENCE [LARGE SCALE GENOMIC DNA]</scope>
    <source>
        <strain evidence="4">PF1309</strain>
    </source>
</reference>
<evidence type="ECO:0008006" key="6">
    <source>
        <dbReference type="Google" id="ProtNLM"/>
    </source>
</evidence>
<evidence type="ECO:0000313" key="4">
    <source>
        <dbReference type="EMBL" id="PAV85367.1"/>
    </source>
</evidence>
<feature type="disulfide bond" evidence="2">
    <location>
        <begin position="46"/>
        <end position="61"/>
    </location>
</feature>
<dbReference type="EMBL" id="LIAE01006779">
    <property type="protein sequence ID" value="PAV85367.1"/>
    <property type="molecule type" value="Genomic_DNA"/>
</dbReference>
<comment type="caution">
    <text evidence="2">Lacks conserved residue(s) required for the propagation of feature annotation.</text>
</comment>
<sequence length="159" mass="18174">MEANMAAGRADSNLEDFRVRANQGQCPRDWEWPCENGECIARYDRCDGISQCTDGSDEWRCQYGQLPEAAFQANRQLQQKVAATVAPTQATTLTTESYVILTKRQLLTWFVIFLVLAMLVVYVIRKRARRRALMRNRRGNILEPDSDSEDVLISSMYAS</sequence>
<keyword evidence="3" id="KW-0472">Membrane</keyword>
<dbReference type="SUPFAM" id="SSF57424">
    <property type="entry name" value="LDL receptor-like module"/>
    <property type="match status" value="1"/>
</dbReference>
<organism evidence="4 5">
    <name type="scientific">Diploscapter pachys</name>
    <dbReference type="NCBI Taxonomy" id="2018661"/>
    <lineage>
        <taxon>Eukaryota</taxon>
        <taxon>Metazoa</taxon>
        <taxon>Ecdysozoa</taxon>
        <taxon>Nematoda</taxon>
        <taxon>Chromadorea</taxon>
        <taxon>Rhabditida</taxon>
        <taxon>Rhabditina</taxon>
        <taxon>Rhabditomorpha</taxon>
        <taxon>Rhabditoidea</taxon>
        <taxon>Rhabditidae</taxon>
        <taxon>Diploscapter</taxon>
    </lineage>
</organism>
<keyword evidence="1 2" id="KW-1015">Disulfide bond</keyword>
<evidence type="ECO:0000256" key="2">
    <source>
        <dbReference type="PROSITE-ProRule" id="PRU00124"/>
    </source>
</evidence>
<keyword evidence="3" id="KW-1133">Transmembrane helix</keyword>
<name>A0A2A2LH47_9BILA</name>
<keyword evidence="5" id="KW-1185">Reference proteome</keyword>
<dbReference type="Pfam" id="PF00057">
    <property type="entry name" value="Ldl_recept_a"/>
    <property type="match status" value="1"/>
</dbReference>
<feature type="transmembrane region" description="Helical" evidence="3">
    <location>
        <begin position="106"/>
        <end position="124"/>
    </location>
</feature>
<dbReference type="Proteomes" id="UP000218231">
    <property type="component" value="Unassembled WGS sequence"/>
</dbReference>
<evidence type="ECO:0000313" key="5">
    <source>
        <dbReference type="Proteomes" id="UP000218231"/>
    </source>
</evidence>
<dbReference type="PANTHER" id="PTHR46876:SF1">
    <property type="entry name" value="LOW-DENSITY LIPOPROTEIN RECEPTOR-RELATED PROTEIN 11"/>
    <property type="match status" value="1"/>
</dbReference>
<dbReference type="PANTHER" id="PTHR46876">
    <property type="entry name" value="LOW-DENSITY LIPOPROTEIN RECEPTOR-RELATED PROTEIN 11"/>
    <property type="match status" value="1"/>
</dbReference>
<dbReference type="InterPro" id="IPR002172">
    <property type="entry name" value="LDrepeatLR_classA_rpt"/>
</dbReference>
<dbReference type="InterPro" id="IPR036055">
    <property type="entry name" value="LDL_receptor-like_sf"/>
</dbReference>
<dbReference type="SMART" id="SM00192">
    <property type="entry name" value="LDLa"/>
    <property type="match status" value="1"/>
</dbReference>
<dbReference type="PROSITE" id="PS01209">
    <property type="entry name" value="LDLRA_1"/>
    <property type="match status" value="1"/>
</dbReference>
<gene>
    <name evidence="4" type="ORF">WR25_07227</name>
</gene>
<dbReference type="OrthoDB" id="6076617at2759"/>
<dbReference type="PROSITE" id="PS50068">
    <property type="entry name" value="LDLRA_2"/>
    <property type="match status" value="1"/>
</dbReference>
<dbReference type="InterPro" id="IPR023415">
    <property type="entry name" value="LDLR_class-A_CS"/>
</dbReference>
<dbReference type="AlphaFoldDB" id="A0A2A2LH47"/>